<dbReference type="InterPro" id="IPR028098">
    <property type="entry name" value="Glyco_trans_4-like_N"/>
</dbReference>
<evidence type="ECO:0000259" key="3">
    <source>
        <dbReference type="Pfam" id="PF13439"/>
    </source>
</evidence>
<gene>
    <name evidence="4" type="ORF">ACFFNX_08780</name>
</gene>
<name>A0ABV5YC96_9ACTN</name>
<comment type="caution">
    <text evidence="4">The sequence shown here is derived from an EMBL/GenBank/DDBJ whole genome shotgun (WGS) entry which is preliminary data.</text>
</comment>
<dbReference type="PANTHER" id="PTHR12526:SF627">
    <property type="entry name" value="D-RHAMNOSYLTRANSFERASE WBPZ"/>
    <property type="match status" value="1"/>
</dbReference>
<proteinExistence type="predicted"/>
<evidence type="ECO:0000256" key="1">
    <source>
        <dbReference type="ARBA" id="ARBA00022676"/>
    </source>
</evidence>
<dbReference type="PANTHER" id="PTHR12526">
    <property type="entry name" value="GLYCOSYLTRANSFERASE"/>
    <property type="match status" value="1"/>
</dbReference>
<sequence length="749" mass="82875">MTETNTGKGNRVRALVYGDVDLNIIDGSAIWAQAMVQALHEAGVEATLVLKAQVRTDRLVAPLERLPGVTVRRRPEDATGPLSAEAAAQLLTELDAAEPYDLIVVRGRRLAVRVTATPLAGRLWTYLTDVPQNAAEMAARPNKGVRGELAAVAKASRFLLCQTEELRCFLEGMLHKAAGKCVLFPPVVVVPEGLEPAADHTPGRPLKLVYTGKFAPRWNTYEMTALPRRLAARGVDAELHMVGDKIHNDRTDPGFSRRMRVALESTPGLVWHGGHPRAEAMRVTSTCDIGLSWRHPDLDASLELSTKVLEMGGLGVPVVLNRTPMHENLLGSDYPLFANTEDEVVDVLAEAAGPATYAEARDRCLRAAREFTLQAAAGRLRGYLRQALPPAPKGAGPTKVVVAGHDLKFFTRLLDHLRSLPNVEVRVDQWPGLGKHDPEVSQEMASWADVVVCEWCGPNAIWYSEWLKKNGRPDQRLVVRLHRFELYGAWPGRLDIDAVDQVVCVSPHYADLTRKMTGWPADKVTVIPNWVDDAQFGRAKLPGAEHHLGFIGLAPWRKRLDLAVDVLERLRRDDPRFTLFIKSKLPWDLPWIWNRSEERERFEALFHRIRRSPLLASGVVFDPAGPDVASWLRRVGFVLSTSDDESFHLAPAEGMASGAVPALLPWEGSDRIYDPHWIHDDPAAMADAIAAVVAEGRWEEERARANEEVRRSYALDLVCDRWAELVLTRSSDGAAGRTPTTCPAPTPSA</sequence>
<keyword evidence="1 4" id="KW-0328">Glycosyltransferase</keyword>
<evidence type="ECO:0000313" key="5">
    <source>
        <dbReference type="Proteomes" id="UP001589627"/>
    </source>
</evidence>
<reference evidence="4 5" key="1">
    <citation type="submission" date="2024-09" db="EMBL/GenBank/DDBJ databases">
        <authorList>
            <person name="Sun Q."/>
            <person name="Mori K."/>
        </authorList>
    </citation>
    <scope>NUCLEOTIDE SEQUENCE [LARGE SCALE GENOMIC DNA]</scope>
    <source>
        <strain evidence="4 5">TBRC 0563</strain>
    </source>
</reference>
<dbReference type="SUPFAM" id="SSF53756">
    <property type="entry name" value="UDP-Glycosyltransferase/glycogen phosphorylase"/>
    <property type="match status" value="2"/>
</dbReference>
<accession>A0ABV5YC96</accession>
<feature type="domain" description="Glycosyltransferase subfamily 4-like N-terminal" evidence="3">
    <location>
        <begin position="462"/>
        <end position="534"/>
    </location>
</feature>
<evidence type="ECO:0000313" key="4">
    <source>
        <dbReference type="EMBL" id="MFB9832278.1"/>
    </source>
</evidence>
<dbReference type="Gene3D" id="3.40.50.2000">
    <property type="entry name" value="Glycogen Phosphorylase B"/>
    <property type="match status" value="3"/>
</dbReference>
<dbReference type="EMBL" id="JBHLZP010000044">
    <property type="protein sequence ID" value="MFB9832278.1"/>
    <property type="molecule type" value="Genomic_DNA"/>
</dbReference>
<dbReference type="GO" id="GO:0016757">
    <property type="term" value="F:glycosyltransferase activity"/>
    <property type="evidence" value="ECO:0007669"/>
    <property type="project" value="UniProtKB-KW"/>
</dbReference>
<dbReference type="EC" id="2.4.-.-" evidence="4"/>
<dbReference type="RefSeq" id="WP_378197886.1">
    <property type="nucleotide sequence ID" value="NZ_JBHLZP010000044.1"/>
</dbReference>
<organism evidence="4 5">
    <name type="scientific">Actinoallomurus acaciae</name>
    <dbReference type="NCBI Taxonomy" id="502577"/>
    <lineage>
        <taxon>Bacteria</taxon>
        <taxon>Bacillati</taxon>
        <taxon>Actinomycetota</taxon>
        <taxon>Actinomycetes</taxon>
        <taxon>Streptosporangiales</taxon>
        <taxon>Thermomonosporaceae</taxon>
        <taxon>Actinoallomurus</taxon>
    </lineage>
</organism>
<dbReference type="Proteomes" id="UP001589627">
    <property type="component" value="Unassembled WGS sequence"/>
</dbReference>
<keyword evidence="2 4" id="KW-0808">Transferase</keyword>
<evidence type="ECO:0000256" key="2">
    <source>
        <dbReference type="ARBA" id="ARBA00022679"/>
    </source>
</evidence>
<dbReference type="Pfam" id="PF13439">
    <property type="entry name" value="Glyco_transf_4"/>
    <property type="match status" value="1"/>
</dbReference>
<protein>
    <submittedName>
        <fullName evidence="4">Glycosyltransferase</fullName>
        <ecNumber evidence="4">2.4.-.-</ecNumber>
    </submittedName>
</protein>
<keyword evidence="5" id="KW-1185">Reference proteome</keyword>